<gene>
    <name evidence="2" type="ORF">THF1A12_290052</name>
</gene>
<organism evidence="2 3">
    <name type="scientific">Vibrio jasicida</name>
    <dbReference type="NCBI Taxonomy" id="766224"/>
    <lineage>
        <taxon>Bacteria</taxon>
        <taxon>Pseudomonadati</taxon>
        <taxon>Pseudomonadota</taxon>
        <taxon>Gammaproteobacteria</taxon>
        <taxon>Vibrionales</taxon>
        <taxon>Vibrionaceae</taxon>
        <taxon>Vibrio</taxon>
    </lineage>
</organism>
<comment type="caution">
    <text evidence="2">The sequence shown here is derived from an EMBL/GenBank/DDBJ whole genome shotgun (WGS) entry which is preliminary data.</text>
</comment>
<dbReference type="RefSeq" id="WP_038880731.1">
    <property type="nucleotide sequence ID" value="NZ_CAKMTS010000001.1"/>
</dbReference>
<feature type="chain" id="PRO_5043661715" evidence="1">
    <location>
        <begin position="22"/>
        <end position="107"/>
    </location>
</feature>
<proteinExistence type="predicted"/>
<dbReference type="Proteomes" id="UP001295462">
    <property type="component" value="Unassembled WGS sequence"/>
</dbReference>
<name>A0AAU9QP70_9VIBR</name>
<dbReference type="AlphaFoldDB" id="A0AAU9QP70"/>
<keyword evidence="1" id="KW-0732">Signal</keyword>
<accession>A0AAU9QP70</accession>
<reference evidence="2" key="1">
    <citation type="submission" date="2022-01" db="EMBL/GenBank/DDBJ databases">
        <authorList>
            <person name="Lagorce A."/>
        </authorList>
    </citation>
    <scope>NUCLEOTIDE SEQUENCE</scope>
    <source>
        <strain evidence="2">Th15_F1_A12</strain>
    </source>
</reference>
<feature type="signal peptide" evidence="1">
    <location>
        <begin position="1"/>
        <end position="21"/>
    </location>
</feature>
<evidence type="ECO:0000313" key="3">
    <source>
        <dbReference type="Proteomes" id="UP001295462"/>
    </source>
</evidence>
<evidence type="ECO:0000313" key="2">
    <source>
        <dbReference type="EMBL" id="CAH1594703.1"/>
    </source>
</evidence>
<evidence type="ECO:0000256" key="1">
    <source>
        <dbReference type="SAM" id="SignalP"/>
    </source>
</evidence>
<sequence>MKRFAITAAMALALASFTTSASETSKPEQMTNEALLECANASNARNAVPEHRAMFRHYLMAERGYTFSQLSSAETEFKAQGMDETKMEQFYKTECKEAGEYLYNIGY</sequence>
<dbReference type="EMBL" id="CAKMUD010000082">
    <property type="protein sequence ID" value="CAH1594703.1"/>
    <property type="molecule type" value="Genomic_DNA"/>
</dbReference>
<protein>
    <submittedName>
        <fullName evidence="2">Uncharacterized protein</fullName>
    </submittedName>
</protein>